<dbReference type="GO" id="GO:0052689">
    <property type="term" value="F:carboxylic ester hydrolase activity"/>
    <property type="evidence" value="ECO:0007669"/>
    <property type="project" value="UniProtKB-KW"/>
</dbReference>
<evidence type="ECO:0000256" key="3">
    <source>
        <dbReference type="ARBA" id="ARBA00022801"/>
    </source>
</evidence>
<gene>
    <name evidence="6" type="primary">jg24455</name>
    <name evidence="6" type="ORF">PAEG_LOCUS14421</name>
</gene>
<comment type="similarity">
    <text evidence="1">Belongs to the type-B carboxylesterase/lipase family.</text>
</comment>
<evidence type="ECO:0000259" key="5">
    <source>
        <dbReference type="Pfam" id="PF00135"/>
    </source>
</evidence>
<evidence type="ECO:0000256" key="4">
    <source>
        <dbReference type="ARBA" id="ARBA00023180"/>
    </source>
</evidence>
<dbReference type="Pfam" id="PF00135">
    <property type="entry name" value="COesterase"/>
    <property type="match status" value="1"/>
</dbReference>
<dbReference type="Gene3D" id="3.40.50.1820">
    <property type="entry name" value="alpha/beta hydrolase"/>
    <property type="match status" value="1"/>
</dbReference>
<dbReference type="PANTHER" id="PTHR43142">
    <property type="entry name" value="CARBOXYLIC ESTER HYDROLASE"/>
    <property type="match status" value="1"/>
</dbReference>
<dbReference type="PROSITE" id="PS00941">
    <property type="entry name" value="CARBOXYLESTERASE_B_2"/>
    <property type="match status" value="1"/>
</dbReference>
<dbReference type="InterPro" id="IPR029058">
    <property type="entry name" value="AB_hydrolase_fold"/>
</dbReference>
<keyword evidence="7" id="KW-1185">Reference proteome</keyword>
<evidence type="ECO:0000313" key="6">
    <source>
        <dbReference type="EMBL" id="CAH2237116.1"/>
    </source>
</evidence>
<dbReference type="PANTHER" id="PTHR43142:SF1">
    <property type="entry name" value="CARBOXYLIC ESTER HYDROLASE"/>
    <property type="match status" value="1"/>
</dbReference>
<dbReference type="InterPro" id="IPR019819">
    <property type="entry name" value="Carboxylesterase_B_CS"/>
</dbReference>
<keyword evidence="3" id="KW-0378">Hydrolase</keyword>
<accession>A0A8S4RIN5</accession>
<dbReference type="SUPFAM" id="SSF53474">
    <property type="entry name" value="alpha/beta-Hydrolases"/>
    <property type="match status" value="1"/>
</dbReference>
<evidence type="ECO:0000256" key="1">
    <source>
        <dbReference type="ARBA" id="ARBA00005964"/>
    </source>
</evidence>
<proteinExistence type="inferred from homology"/>
<dbReference type="AlphaFoldDB" id="A0A8S4RIN5"/>
<name>A0A8S4RIN5_9NEOP</name>
<protein>
    <submittedName>
        <fullName evidence="6">Jg24455 protein</fullName>
    </submittedName>
</protein>
<dbReference type="InterPro" id="IPR002018">
    <property type="entry name" value="CarbesteraseB"/>
</dbReference>
<keyword evidence="2" id="KW-0719">Serine esterase</keyword>
<reference evidence="6" key="1">
    <citation type="submission" date="2022-03" db="EMBL/GenBank/DDBJ databases">
        <authorList>
            <person name="Lindestad O."/>
        </authorList>
    </citation>
    <scope>NUCLEOTIDE SEQUENCE</scope>
</reference>
<sequence>MNPVVTVTEGKLSGKVCKTSNETEFLTFKGIPYAKPPVNQLRFSAPQPPEPWEGVRDATKESNVCSQYDTEKLKVVGDEDCLYLNVYTPCLPKTDTALLPVMVFLHGGGFIYGNGTDDNHHGPDYLLDKNVVLVSLNYRLGVLGFLCLDCKEAPGNMGLKDQVQALKWVQQNIKNFNGDPNNVTLFGISAGAASVEYLLLSSMTKGLFHKAIAQSGSTLLPWALNKNIRELGATIATLKKYHVNDNQDLLKYLKSMSIHDLIYTSMMVLADERYKGGLHFGFVPTIEKQGDWEPIITKSSYKMLAQGEFNKVPYMGGFCSREGLIILAFLDIYEKVKEEKMFLDFLPFNIDDNEKIEYINKFKAVYLEKEHEEPDSFVIDFFSDVDFLGGIYVSTSLIAKHNSPVYLYEFNYDGKLNYLKKKLSIKRAGACHGDDGGYIVKSELLKENLSDTDKLVQDRMCRMWTNFAKFGNPTPEIDTHLITTTWEPIAETGMACLLISDKLSMKYDIYPERTKLFKELYEKYNSVEVLQN</sequence>
<organism evidence="6 7">
    <name type="scientific">Pararge aegeria aegeria</name>
    <dbReference type="NCBI Taxonomy" id="348720"/>
    <lineage>
        <taxon>Eukaryota</taxon>
        <taxon>Metazoa</taxon>
        <taxon>Ecdysozoa</taxon>
        <taxon>Arthropoda</taxon>
        <taxon>Hexapoda</taxon>
        <taxon>Insecta</taxon>
        <taxon>Pterygota</taxon>
        <taxon>Neoptera</taxon>
        <taxon>Endopterygota</taxon>
        <taxon>Lepidoptera</taxon>
        <taxon>Glossata</taxon>
        <taxon>Ditrysia</taxon>
        <taxon>Papilionoidea</taxon>
        <taxon>Nymphalidae</taxon>
        <taxon>Satyrinae</taxon>
        <taxon>Satyrini</taxon>
        <taxon>Parargina</taxon>
        <taxon>Pararge</taxon>
    </lineage>
</organism>
<evidence type="ECO:0000313" key="7">
    <source>
        <dbReference type="Proteomes" id="UP000838756"/>
    </source>
</evidence>
<evidence type="ECO:0000256" key="2">
    <source>
        <dbReference type="ARBA" id="ARBA00022487"/>
    </source>
</evidence>
<comment type="caution">
    <text evidence="6">The sequence shown here is derived from an EMBL/GenBank/DDBJ whole genome shotgun (WGS) entry which is preliminary data.</text>
</comment>
<feature type="domain" description="Carboxylesterase type B" evidence="5">
    <location>
        <begin position="2"/>
        <end position="511"/>
    </location>
</feature>
<dbReference type="OrthoDB" id="19653at2759"/>
<dbReference type="Proteomes" id="UP000838756">
    <property type="component" value="Unassembled WGS sequence"/>
</dbReference>
<keyword evidence="4" id="KW-0325">Glycoprotein</keyword>
<dbReference type="EMBL" id="CAKXAJ010025249">
    <property type="protein sequence ID" value="CAH2237116.1"/>
    <property type="molecule type" value="Genomic_DNA"/>
</dbReference>